<dbReference type="CDD" id="cd04301">
    <property type="entry name" value="NAT_SF"/>
    <property type="match status" value="1"/>
</dbReference>
<dbReference type="GO" id="GO:0007064">
    <property type="term" value="P:mitotic sister chromatid cohesion"/>
    <property type="evidence" value="ECO:0007669"/>
    <property type="project" value="TreeGrafter"/>
</dbReference>
<dbReference type="GO" id="GO:0008270">
    <property type="term" value="F:zinc ion binding"/>
    <property type="evidence" value="ECO:0007669"/>
    <property type="project" value="UniProtKB-KW"/>
</dbReference>
<evidence type="ECO:0000256" key="4">
    <source>
        <dbReference type="ARBA" id="ARBA00022723"/>
    </source>
</evidence>
<evidence type="ECO:0000256" key="7">
    <source>
        <dbReference type="ARBA" id="ARBA00023242"/>
    </source>
</evidence>
<name>A0A7J7CTI1_TRIWF</name>
<keyword evidence="3" id="KW-0808">Transferase</keyword>
<evidence type="ECO:0000256" key="3">
    <source>
        <dbReference type="ARBA" id="ARBA00022679"/>
    </source>
</evidence>
<evidence type="ECO:0000256" key="2">
    <source>
        <dbReference type="ARBA" id="ARBA00005816"/>
    </source>
</evidence>
<keyword evidence="5" id="KW-0863">Zinc-finger</keyword>
<keyword evidence="6" id="KW-0862">Zinc</keyword>
<keyword evidence="14" id="KW-1185">Reference proteome</keyword>
<dbReference type="Proteomes" id="UP000593562">
    <property type="component" value="Unassembled WGS sequence"/>
</dbReference>
<evidence type="ECO:0000256" key="1">
    <source>
        <dbReference type="ARBA" id="ARBA00004123"/>
    </source>
</evidence>
<dbReference type="GO" id="GO:0000785">
    <property type="term" value="C:chromatin"/>
    <property type="evidence" value="ECO:0007669"/>
    <property type="project" value="TreeGrafter"/>
</dbReference>
<evidence type="ECO:0000313" key="13">
    <source>
        <dbReference type="EMBL" id="KAF5737407.1"/>
    </source>
</evidence>
<dbReference type="PANTHER" id="PTHR45884">
    <property type="entry name" value="N-ACETYLTRANSFERASE ECO"/>
    <property type="match status" value="1"/>
</dbReference>
<feature type="compositionally biased region" description="Low complexity" evidence="10">
    <location>
        <begin position="1"/>
        <end position="15"/>
    </location>
</feature>
<evidence type="ECO:0000256" key="9">
    <source>
        <dbReference type="ARBA" id="ARBA00023315"/>
    </source>
</evidence>
<keyword evidence="9" id="KW-0012">Acyltransferase</keyword>
<dbReference type="InterPro" id="IPR028009">
    <property type="entry name" value="ESCO_Acetyltransf_dom"/>
</dbReference>
<dbReference type="Pfam" id="PF13880">
    <property type="entry name" value="Acetyltransf_13"/>
    <property type="match status" value="1"/>
</dbReference>
<reference evidence="13 14" key="1">
    <citation type="journal article" date="2020" name="Nat. Commun.">
        <title>Genome of Tripterygium wilfordii and identification of cytochrome P450 involved in triptolide biosynthesis.</title>
        <authorList>
            <person name="Tu L."/>
            <person name="Su P."/>
            <person name="Zhang Z."/>
            <person name="Gao L."/>
            <person name="Wang J."/>
            <person name="Hu T."/>
            <person name="Zhou J."/>
            <person name="Zhang Y."/>
            <person name="Zhao Y."/>
            <person name="Liu Y."/>
            <person name="Song Y."/>
            <person name="Tong Y."/>
            <person name="Lu Y."/>
            <person name="Yang J."/>
            <person name="Xu C."/>
            <person name="Jia M."/>
            <person name="Peters R.J."/>
            <person name="Huang L."/>
            <person name="Gao W."/>
        </authorList>
    </citation>
    <scope>NUCLEOTIDE SEQUENCE [LARGE SCALE GENOMIC DNA]</scope>
    <source>
        <strain evidence="14">cv. XIE 37</strain>
        <tissue evidence="13">Leaf</tissue>
    </source>
</reference>
<dbReference type="GO" id="GO:0005634">
    <property type="term" value="C:nucleus"/>
    <property type="evidence" value="ECO:0007669"/>
    <property type="project" value="UniProtKB-SubCell"/>
</dbReference>
<evidence type="ECO:0000256" key="5">
    <source>
        <dbReference type="ARBA" id="ARBA00022771"/>
    </source>
</evidence>
<dbReference type="InParanoid" id="A0A7J7CTI1"/>
<feature type="domain" description="N-acetyltransferase ESCO zinc-finger" evidence="11">
    <location>
        <begin position="92"/>
        <end position="131"/>
    </location>
</feature>
<keyword evidence="8" id="KW-0131">Cell cycle</keyword>
<evidence type="ECO:0000256" key="6">
    <source>
        <dbReference type="ARBA" id="ARBA00022833"/>
    </source>
</evidence>
<comment type="similarity">
    <text evidence="2">Belongs to the acetyltransferase family. ECO subfamily.</text>
</comment>
<dbReference type="InterPro" id="IPR028005">
    <property type="entry name" value="AcTrfase_ESCO_Znf_dom"/>
</dbReference>
<feature type="region of interest" description="Disordered" evidence="10">
    <location>
        <begin position="1"/>
        <end position="30"/>
    </location>
</feature>
<feature type="domain" description="N-acetyltransferase ESCO acetyl-transferase" evidence="12">
    <location>
        <begin position="282"/>
        <end position="349"/>
    </location>
</feature>
<evidence type="ECO:0000259" key="11">
    <source>
        <dbReference type="Pfam" id="PF13878"/>
    </source>
</evidence>
<keyword evidence="7" id="KW-0539">Nucleus</keyword>
<dbReference type="EMBL" id="JAAARO010000013">
    <property type="protein sequence ID" value="KAF5737407.1"/>
    <property type="molecule type" value="Genomic_DNA"/>
</dbReference>
<dbReference type="AlphaFoldDB" id="A0A7J7CTI1"/>
<dbReference type="PANTHER" id="PTHR45884:SF2">
    <property type="entry name" value="N-ACETYLTRANSFERASE ECO"/>
    <property type="match status" value="1"/>
</dbReference>
<evidence type="ECO:0000256" key="8">
    <source>
        <dbReference type="ARBA" id="ARBA00023306"/>
    </source>
</evidence>
<sequence length="356" mass="39652">MQSRISSFFKSSSSSPAPNPIVEDGGSSDDDELTLWKRTEHTFLNTYKRRSTKSDRSNYRNLPTESNLEEFCSKPEDMVPARTLNKRRSYVQFHLELGQSDFLLHTCTACGIKYAPGDEDDEKTHKTFHNNYTHGIPFKGWRNGRTVHMPCIEGGRIVLVLDCDPLAQRNKVQEVVKMMEIELGGGWILHKLCKAYLYISSHRVAGCVVAEPIKEAFQILSSSVDVSSNGGIPKKTRLNSTTLQFGGVILQREAIKRAPASICLEMGGNHTGVIACKKEPKAAVCGIRAIWVTPSNRRKHIATQLLDAVRRSFCTGFVIEQSKLAFSQPTWAGKALASSYTCNGSFLVYKTNNLNS</sequence>
<protein>
    <submittedName>
        <fullName evidence="13">Protein CHROMOSOME TRANSMISSION FIDELITY 7</fullName>
    </submittedName>
</protein>
<evidence type="ECO:0000313" key="14">
    <source>
        <dbReference type="Proteomes" id="UP000593562"/>
    </source>
</evidence>
<gene>
    <name evidence="13" type="ORF">HS088_TW13G00287</name>
</gene>
<dbReference type="InterPro" id="IPR016181">
    <property type="entry name" value="Acyl_CoA_acyltransferase"/>
</dbReference>
<evidence type="ECO:0000256" key="10">
    <source>
        <dbReference type="SAM" id="MobiDB-lite"/>
    </source>
</evidence>
<dbReference type="GO" id="GO:0061733">
    <property type="term" value="F:protein-lysine-acetyltransferase activity"/>
    <property type="evidence" value="ECO:0007669"/>
    <property type="project" value="TreeGrafter"/>
</dbReference>
<proteinExistence type="inferred from homology"/>
<dbReference type="Pfam" id="PF13878">
    <property type="entry name" value="zf-C2H2_3"/>
    <property type="match status" value="1"/>
</dbReference>
<keyword evidence="4" id="KW-0479">Metal-binding</keyword>
<evidence type="ECO:0000259" key="12">
    <source>
        <dbReference type="Pfam" id="PF13880"/>
    </source>
</evidence>
<organism evidence="13 14">
    <name type="scientific">Tripterygium wilfordii</name>
    <name type="common">Thunder God vine</name>
    <dbReference type="NCBI Taxonomy" id="458696"/>
    <lineage>
        <taxon>Eukaryota</taxon>
        <taxon>Viridiplantae</taxon>
        <taxon>Streptophyta</taxon>
        <taxon>Embryophyta</taxon>
        <taxon>Tracheophyta</taxon>
        <taxon>Spermatophyta</taxon>
        <taxon>Magnoliopsida</taxon>
        <taxon>eudicotyledons</taxon>
        <taxon>Gunneridae</taxon>
        <taxon>Pentapetalae</taxon>
        <taxon>rosids</taxon>
        <taxon>fabids</taxon>
        <taxon>Celastrales</taxon>
        <taxon>Celastraceae</taxon>
        <taxon>Tripterygium</taxon>
    </lineage>
</organism>
<dbReference type="OrthoDB" id="428854at2759"/>
<dbReference type="SUPFAM" id="SSF55729">
    <property type="entry name" value="Acyl-CoA N-acyltransferases (Nat)"/>
    <property type="match status" value="1"/>
</dbReference>
<comment type="caution">
    <text evidence="13">The sequence shown here is derived from an EMBL/GenBank/DDBJ whole genome shotgun (WGS) entry which is preliminary data.</text>
</comment>
<comment type="subcellular location">
    <subcellularLocation>
        <location evidence="1">Nucleus</location>
    </subcellularLocation>
</comment>
<accession>A0A7J7CTI1</accession>